<name>A0A916Z2S9_9BACL</name>
<reference evidence="6" key="1">
    <citation type="journal article" date="2014" name="Int. J. Syst. Evol. Microbiol.">
        <title>Complete genome sequence of Corynebacterium casei LMG S-19264T (=DSM 44701T), isolated from a smear-ripened cheese.</title>
        <authorList>
            <consortium name="US DOE Joint Genome Institute (JGI-PGF)"/>
            <person name="Walter F."/>
            <person name="Albersmeier A."/>
            <person name="Kalinowski J."/>
            <person name="Ruckert C."/>
        </authorList>
    </citation>
    <scope>NUCLEOTIDE SEQUENCE</scope>
    <source>
        <strain evidence="6">CGMCC 1.15178</strain>
    </source>
</reference>
<evidence type="ECO:0000259" key="5">
    <source>
        <dbReference type="Pfam" id="PF00535"/>
    </source>
</evidence>
<keyword evidence="2" id="KW-0328">Glycosyltransferase</keyword>
<dbReference type="RefSeq" id="WP_188993103.1">
    <property type="nucleotide sequence ID" value="NZ_BMHP01000002.1"/>
</dbReference>
<feature type="compositionally biased region" description="Basic and acidic residues" evidence="4">
    <location>
        <begin position="370"/>
        <end position="379"/>
    </location>
</feature>
<feature type="region of interest" description="Disordered" evidence="4">
    <location>
        <begin position="361"/>
        <end position="391"/>
    </location>
</feature>
<keyword evidence="3" id="KW-0808">Transferase</keyword>
<sequence>MKPKVSIIVPIYNMGNYLGRCMDSLLAQTYPDLEIVAVNDGSQDESLAILERYAEADSRVVIINQANSGVSAARNAGIKASAGQYIGFVDPDDWVDQTMYAQLLTAAIQNDADIVMCAYTREFGSHARIKSFSMPPLSVSRGEEIHSRWLRRLFGPLGKELAEPDYLDAWGTVWSKLYRSTLLKENNLHFVDLQIVGTNEDTLFNIGAFYHAGSFVFVNRPLYHYWRANTDSITTVYNSQLAEKFEQLYCHMETFISEHHLSDDFRKALLNRVSVNLVGLGLNIAGSGNPVSVLVKVNSLRKLIGSARFRHSLAGFRLSYCRGPWRIFFACAKLKLSFSLYLMLRAMNRMRTIPKGGRAYETGSNFAGGNRDEPRRPGDDDYELLQANGSR</sequence>
<dbReference type="PANTHER" id="PTHR22916">
    <property type="entry name" value="GLYCOSYLTRANSFERASE"/>
    <property type="match status" value="1"/>
</dbReference>
<evidence type="ECO:0000256" key="4">
    <source>
        <dbReference type="SAM" id="MobiDB-lite"/>
    </source>
</evidence>
<reference evidence="6" key="2">
    <citation type="submission" date="2020-09" db="EMBL/GenBank/DDBJ databases">
        <authorList>
            <person name="Sun Q."/>
            <person name="Zhou Y."/>
        </authorList>
    </citation>
    <scope>NUCLEOTIDE SEQUENCE</scope>
    <source>
        <strain evidence="6">CGMCC 1.15178</strain>
    </source>
</reference>
<protein>
    <recommendedName>
        <fullName evidence="5">Glycosyltransferase 2-like domain-containing protein</fullName>
    </recommendedName>
</protein>
<comment type="caution">
    <text evidence="6">The sequence shown here is derived from an EMBL/GenBank/DDBJ whole genome shotgun (WGS) entry which is preliminary data.</text>
</comment>
<dbReference type="GO" id="GO:0016757">
    <property type="term" value="F:glycosyltransferase activity"/>
    <property type="evidence" value="ECO:0007669"/>
    <property type="project" value="UniProtKB-KW"/>
</dbReference>
<dbReference type="Pfam" id="PF00535">
    <property type="entry name" value="Glycos_transf_2"/>
    <property type="match status" value="1"/>
</dbReference>
<dbReference type="SUPFAM" id="SSF53448">
    <property type="entry name" value="Nucleotide-diphospho-sugar transferases"/>
    <property type="match status" value="1"/>
</dbReference>
<dbReference type="CDD" id="cd00761">
    <property type="entry name" value="Glyco_tranf_GTA_type"/>
    <property type="match status" value="1"/>
</dbReference>
<evidence type="ECO:0000313" key="6">
    <source>
        <dbReference type="EMBL" id="GGD73367.1"/>
    </source>
</evidence>
<dbReference type="EMBL" id="BMHP01000002">
    <property type="protein sequence ID" value="GGD73367.1"/>
    <property type="molecule type" value="Genomic_DNA"/>
</dbReference>
<organism evidence="6 7">
    <name type="scientific">Paenibacillus nasutitermitis</name>
    <dbReference type="NCBI Taxonomy" id="1652958"/>
    <lineage>
        <taxon>Bacteria</taxon>
        <taxon>Bacillati</taxon>
        <taxon>Bacillota</taxon>
        <taxon>Bacilli</taxon>
        <taxon>Bacillales</taxon>
        <taxon>Paenibacillaceae</taxon>
        <taxon>Paenibacillus</taxon>
    </lineage>
</organism>
<proteinExistence type="inferred from homology"/>
<accession>A0A916Z2S9</accession>
<dbReference type="Proteomes" id="UP000612456">
    <property type="component" value="Unassembled WGS sequence"/>
</dbReference>
<evidence type="ECO:0000313" key="7">
    <source>
        <dbReference type="Proteomes" id="UP000612456"/>
    </source>
</evidence>
<dbReference type="Gene3D" id="3.90.550.10">
    <property type="entry name" value="Spore Coat Polysaccharide Biosynthesis Protein SpsA, Chain A"/>
    <property type="match status" value="1"/>
</dbReference>
<keyword evidence="7" id="KW-1185">Reference proteome</keyword>
<evidence type="ECO:0000256" key="1">
    <source>
        <dbReference type="ARBA" id="ARBA00006739"/>
    </source>
</evidence>
<feature type="domain" description="Glycosyltransferase 2-like" evidence="5">
    <location>
        <begin position="6"/>
        <end position="133"/>
    </location>
</feature>
<gene>
    <name evidence="6" type="ORF">GCM10010911_34040</name>
</gene>
<dbReference type="AlphaFoldDB" id="A0A916Z2S9"/>
<comment type="similarity">
    <text evidence="1">Belongs to the glycosyltransferase 2 family.</text>
</comment>
<dbReference type="InterPro" id="IPR029044">
    <property type="entry name" value="Nucleotide-diphossugar_trans"/>
</dbReference>
<dbReference type="PANTHER" id="PTHR22916:SF51">
    <property type="entry name" value="GLYCOSYLTRANSFERASE EPSH-RELATED"/>
    <property type="match status" value="1"/>
</dbReference>
<evidence type="ECO:0000256" key="3">
    <source>
        <dbReference type="ARBA" id="ARBA00022679"/>
    </source>
</evidence>
<dbReference type="InterPro" id="IPR001173">
    <property type="entry name" value="Glyco_trans_2-like"/>
</dbReference>
<evidence type="ECO:0000256" key="2">
    <source>
        <dbReference type="ARBA" id="ARBA00022676"/>
    </source>
</evidence>